<evidence type="ECO:0000313" key="3">
    <source>
        <dbReference type="Proteomes" id="UP000287651"/>
    </source>
</evidence>
<dbReference type="Proteomes" id="UP000287651">
    <property type="component" value="Unassembled WGS sequence"/>
</dbReference>
<comment type="caution">
    <text evidence="2">The sequence shown here is derived from an EMBL/GenBank/DDBJ whole genome shotgun (WGS) entry which is preliminary data.</text>
</comment>
<organism evidence="2 3">
    <name type="scientific">Ensete ventricosum</name>
    <name type="common">Abyssinian banana</name>
    <name type="synonym">Musa ensete</name>
    <dbReference type="NCBI Taxonomy" id="4639"/>
    <lineage>
        <taxon>Eukaryota</taxon>
        <taxon>Viridiplantae</taxon>
        <taxon>Streptophyta</taxon>
        <taxon>Embryophyta</taxon>
        <taxon>Tracheophyta</taxon>
        <taxon>Spermatophyta</taxon>
        <taxon>Magnoliopsida</taxon>
        <taxon>Liliopsida</taxon>
        <taxon>Zingiberales</taxon>
        <taxon>Musaceae</taxon>
        <taxon>Ensete</taxon>
    </lineage>
</organism>
<reference evidence="2 3" key="1">
    <citation type="journal article" date="2014" name="Agronomy (Basel)">
        <title>A Draft Genome Sequence for Ensete ventricosum, the Drought-Tolerant Tree Against Hunger.</title>
        <authorList>
            <person name="Harrison J."/>
            <person name="Moore K.A."/>
            <person name="Paszkiewicz K."/>
            <person name="Jones T."/>
            <person name="Grant M."/>
            <person name="Ambacheew D."/>
            <person name="Muzemil S."/>
            <person name="Studholme D.J."/>
        </authorList>
    </citation>
    <scope>NUCLEOTIDE SEQUENCE [LARGE SCALE GENOMIC DNA]</scope>
</reference>
<sequence>MGCEERVERDGLSFDSEEGVAGGEDQIAGKEEETTIIVVNRRAKNAAVAARDGDGYDGGSDPFAVAHAATELTMGAARDEEKGVVNNVRRAVGILLCVLLEETLCFYRET</sequence>
<evidence type="ECO:0000313" key="2">
    <source>
        <dbReference type="EMBL" id="RRT85258.1"/>
    </source>
</evidence>
<feature type="compositionally biased region" description="Basic and acidic residues" evidence="1">
    <location>
        <begin position="1"/>
        <end position="12"/>
    </location>
</feature>
<gene>
    <name evidence="2" type="ORF">B296_00003872</name>
</gene>
<accession>A0A427B9X2</accession>
<proteinExistence type="predicted"/>
<feature type="region of interest" description="Disordered" evidence="1">
    <location>
        <begin position="1"/>
        <end position="27"/>
    </location>
</feature>
<evidence type="ECO:0000256" key="1">
    <source>
        <dbReference type="SAM" id="MobiDB-lite"/>
    </source>
</evidence>
<dbReference type="AlphaFoldDB" id="A0A427B9X2"/>
<name>A0A427B9X2_ENSVE</name>
<protein>
    <submittedName>
        <fullName evidence="2">Uncharacterized protein</fullName>
    </submittedName>
</protein>
<dbReference type="EMBL" id="AMZH03000146">
    <property type="protein sequence ID" value="RRT85258.1"/>
    <property type="molecule type" value="Genomic_DNA"/>
</dbReference>